<organism evidence="2">
    <name type="scientific">Anopheles gambiae</name>
    <name type="common">African malaria mosquito</name>
    <dbReference type="NCBI Taxonomy" id="7165"/>
    <lineage>
        <taxon>Eukaryota</taxon>
        <taxon>Metazoa</taxon>
        <taxon>Ecdysozoa</taxon>
        <taxon>Arthropoda</taxon>
        <taxon>Hexapoda</taxon>
        <taxon>Insecta</taxon>
        <taxon>Pterygota</taxon>
        <taxon>Neoptera</taxon>
        <taxon>Endopterygota</taxon>
        <taxon>Diptera</taxon>
        <taxon>Nematocera</taxon>
        <taxon>Culicoidea</taxon>
        <taxon>Culicidae</taxon>
        <taxon>Anophelinae</taxon>
        <taxon>Anopheles</taxon>
    </lineage>
</organism>
<dbReference type="PANTHER" id="PTHR47027:SF20">
    <property type="entry name" value="REVERSE TRANSCRIPTASE-LIKE PROTEIN WITH RNA-DIRECTED DNA POLYMERASE DOMAIN"/>
    <property type="match status" value="1"/>
</dbReference>
<dbReference type="PANTHER" id="PTHR47027">
    <property type="entry name" value="REVERSE TRANSCRIPTASE DOMAIN-CONTAINING PROTEIN"/>
    <property type="match status" value="1"/>
</dbReference>
<evidence type="ECO:0000256" key="1">
    <source>
        <dbReference type="SAM" id="MobiDB-lite"/>
    </source>
</evidence>
<dbReference type="AlphaFoldDB" id="A0A0E4G8M4"/>
<sequence>MAAGAPRLGNHLESSIIMEVELRARMLAANRSFYSLKNQFTSKDLLRRTKLGLYSTYIVLVLTYASETWTLTKSDETLLAAFERKMLRRILGPVCVEAQWRTSYNDELYEMYGDLTVVQSTKLARLRWTDHGVRMETDIPARKVFLGRPQGQRRRGKMARRRLPLRTG</sequence>
<reference evidence="2" key="1">
    <citation type="submission" date="2015-03" db="EMBL/GenBank/DDBJ databases">
        <title>Long non-coding RNA discovery across the genus Anopheles reveals conserved secondary structures within and beyond the Gambiae complex.</title>
        <authorList>
            <person name="Jenkins A."/>
            <person name="Waterhouse R."/>
            <person name="Muskavitch M."/>
        </authorList>
    </citation>
    <scope>NUCLEOTIDE SEQUENCE</scope>
    <source>
        <tissue evidence="2">Whole body</tissue>
    </source>
</reference>
<feature type="compositionally biased region" description="Basic residues" evidence="1">
    <location>
        <begin position="151"/>
        <end position="168"/>
    </location>
</feature>
<name>A0A0E4G8M4_ANOGA</name>
<proteinExistence type="predicted"/>
<evidence type="ECO:0000313" key="2">
    <source>
        <dbReference type="EMBL" id="CFW94649.1"/>
    </source>
</evidence>
<accession>A0A0E4G8M4</accession>
<dbReference type="EMBL" id="HACL01000355">
    <property type="protein sequence ID" value="CFW94649.1"/>
    <property type="molecule type" value="Transcribed_RNA"/>
</dbReference>
<feature type="region of interest" description="Disordered" evidence="1">
    <location>
        <begin position="149"/>
        <end position="168"/>
    </location>
</feature>
<protein>
    <submittedName>
        <fullName evidence="2">Uncharacterized protein</fullName>
    </submittedName>
</protein>